<dbReference type="AlphaFoldDB" id="A0A166CE82"/>
<sequence length="214" mass="24699">MSKDLLRFNKGHLQFTNNLQLLSCQLGGQCQGLLLENQLLKALKFQQILGHLKPQKGRKRLSTSLKQKERTGHYGYRTKGRNWFKRRQLRVETEKMVEEKVAQHDKADDIDNFVMEKIDHPDEKERERLGNSWSKLIGIGLRKLFMPTPGFKKVDYQHNGTPVADTPPVQEDADEETESNEEGNLSVRRSTKLSMKTKFKFSNTSKSVVNLDAD</sequence>
<dbReference type="Gramene" id="KZN03651">
    <property type="protein sequence ID" value="KZN03651"/>
    <property type="gene ID" value="DCAR_012407"/>
</dbReference>
<evidence type="ECO:0000256" key="1">
    <source>
        <dbReference type="SAM" id="MobiDB-lite"/>
    </source>
</evidence>
<name>A0A166CE82_DAUCS</name>
<organism evidence="2">
    <name type="scientific">Daucus carota subsp. sativus</name>
    <name type="common">Carrot</name>
    <dbReference type="NCBI Taxonomy" id="79200"/>
    <lineage>
        <taxon>Eukaryota</taxon>
        <taxon>Viridiplantae</taxon>
        <taxon>Streptophyta</taxon>
        <taxon>Embryophyta</taxon>
        <taxon>Tracheophyta</taxon>
        <taxon>Spermatophyta</taxon>
        <taxon>Magnoliopsida</taxon>
        <taxon>eudicotyledons</taxon>
        <taxon>Gunneridae</taxon>
        <taxon>Pentapetalae</taxon>
        <taxon>asterids</taxon>
        <taxon>campanulids</taxon>
        <taxon>Apiales</taxon>
        <taxon>Apiaceae</taxon>
        <taxon>Apioideae</taxon>
        <taxon>Scandiceae</taxon>
        <taxon>Daucinae</taxon>
        <taxon>Daucus</taxon>
        <taxon>Daucus sect. Daucus</taxon>
    </lineage>
</organism>
<feature type="region of interest" description="Disordered" evidence="1">
    <location>
        <begin position="156"/>
        <end position="189"/>
    </location>
</feature>
<reference evidence="3" key="2">
    <citation type="submission" date="2022-03" db="EMBL/GenBank/DDBJ databases">
        <title>Draft title - Genomic analysis of global carrot germplasm unveils the trajectory of domestication and the origin of high carotenoid orange carrot.</title>
        <authorList>
            <person name="Iorizzo M."/>
            <person name="Ellison S."/>
            <person name="Senalik D."/>
            <person name="Macko-Podgorni A."/>
            <person name="Grzebelus D."/>
            <person name="Bostan H."/>
            <person name="Rolling W."/>
            <person name="Curaba J."/>
            <person name="Simon P."/>
        </authorList>
    </citation>
    <scope>NUCLEOTIDE SEQUENCE</scope>
    <source>
        <tissue evidence="3">Leaf</tissue>
    </source>
</reference>
<evidence type="ECO:0000313" key="3">
    <source>
        <dbReference type="EMBL" id="WOG94761.1"/>
    </source>
</evidence>
<dbReference type="EMBL" id="CP093345">
    <property type="protein sequence ID" value="WOG94761.1"/>
    <property type="molecule type" value="Genomic_DNA"/>
</dbReference>
<evidence type="ECO:0000313" key="2">
    <source>
        <dbReference type="EMBL" id="KZN03651.1"/>
    </source>
</evidence>
<evidence type="ECO:0000313" key="4">
    <source>
        <dbReference type="Proteomes" id="UP000077755"/>
    </source>
</evidence>
<reference evidence="2" key="1">
    <citation type="journal article" date="2016" name="Nat. Genet.">
        <title>A high-quality carrot genome assembly provides new insights into carotenoid accumulation and asterid genome evolution.</title>
        <authorList>
            <person name="Iorizzo M."/>
            <person name="Ellison S."/>
            <person name="Senalik D."/>
            <person name="Zeng P."/>
            <person name="Satapoomin P."/>
            <person name="Huang J."/>
            <person name="Bowman M."/>
            <person name="Iovene M."/>
            <person name="Sanseverino W."/>
            <person name="Cavagnaro P."/>
            <person name="Yildiz M."/>
            <person name="Macko-Podgorni A."/>
            <person name="Moranska E."/>
            <person name="Grzebelus E."/>
            <person name="Grzebelus D."/>
            <person name="Ashrafi H."/>
            <person name="Zheng Z."/>
            <person name="Cheng S."/>
            <person name="Spooner D."/>
            <person name="Van Deynze A."/>
            <person name="Simon P."/>
        </authorList>
    </citation>
    <scope>NUCLEOTIDE SEQUENCE [LARGE SCALE GENOMIC DNA]</scope>
    <source>
        <tissue evidence="2">Leaf</tissue>
    </source>
</reference>
<protein>
    <submittedName>
        <fullName evidence="2">Uncharacterized protein</fullName>
    </submittedName>
</protein>
<proteinExistence type="predicted"/>
<dbReference type="KEGG" id="dcr:108215324"/>
<gene>
    <name evidence="2" type="ORF">DCAR_012407</name>
    <name evidence="3" type="ORF">DCAR_0314058</name>
</gene>
<keyword evidence="4" id="KW-1185">Reference proteome</keyword>
<accession>A0A166CE82</accession>
<dbReference type="EMBL" id="LNRQ01000003">
    <property type="protein sequence ID" value="KZN03651.1"/>
    <property type="molecule type" value="Genomic_DNA"/>
</dbReference>
<feature type="compositionally biased region" description="Acidic residues" evidence="1">
    <location>
        <begin position="171"/>
        <end position="181"/>
    </location>
</feature>
<dbReference type="Proteomes" id="UP000077755">
    <property type="component" value="Chromosome 3"/>
</dbReference>